<evidence type="ECO:0000256" key="4">
    <source>
        <dbReference type="PROSITE-ProRule" id="PRU00050"/>
    </source>
</evidence>
<keyword evidence="8" id="KW-1185">Reference proteome</keyword>
<evidence type="ECO:0000256" key="2">
    <source>
        <dbReference type="ARBA" id="ARBA00039140"/>
    </source>
</evidence>
<dbReference type="PIRSF" id="PIRSF036461">
    <property type="entry name" value="Chmtx_methlestr"/>
    <property type="match status" value="1"/>
</dbReference>
<evidence type="ECO:0000256" key="1">
    <source>
        <dbReference type="ARBA" id="ARBA00022801"/>
    </source>
</evidence>
<dbReference type="Gene3D" id="3.40.50.180">
    <property type="entry name" value="Methylesterase CheB, C-terminal domain"/>
    <property type="match status" value="1"/>
</dbReference>
<feature type="active site" evidence="4">
    <location>
        <position position="195"/>
    </location>
</feature>
<gene>
    <name evidence="7" type="ORF">GCM10023215_33000</name>
</gene>
<dbReference type="InterPro" id="IPR011247">
    <property type="entry name" value="Chemotax_prot-Glu_Me-esterase"/>
</dbReference>
<organism evidence="7 8">
    <name type="scientific">Pseudonocardia yuanmonensis</name>
    <dbReference type="NCBI Taxonomy" id="1095914"/>
    <lineage>
        <taxon>Bacteria</taxon>
        <taxon>Bacillati</taxon>
        <taxon>Actinomycetota</taxon>
        <taxon>Actinomycetes</taxon>
        <taxon>Pseudonocardiales</taxon>
        <taxon>Pseudonocardiaceae</taxon>
        <taxon>Pseudonocardia</taxon>
    </lineage>
</organism>
<dbReference type="PROSITE" id="PS50122">
    <property type="entry name" value="CHEB"/>
    <property type="match status" value="1"/>
</dbReference>
<feature type="region of interest" description="Disordered" evidence="5">
    <location>
        <begin position="359"/>
        <end position="398"/>
    </location>
</feature>
<name>A0ABP8WPB8_9PSEU</name>
<dbReference type="InterPro" id="IPR000673">
    <property type="entry name" value="Sig_transdc_resp-reg_Me-estase"/>
</dbReference>
<dbReference type="Pfam" id="PF01339">
    <property type="entry name" value="CheB_methylest"/>
    <property type="match status" value="1"/>
</dbReference>
<accession>A0ABP8WPB8</accession>
<dbReference type="InterPro" id="IPR035909">
    <property type="entry name" value="CheB_C"/>
</dbReference>
<dbReference type="CDD" id="cd16433">
    <property type="entry name" value="CheB"/>
    <property type="match status" value="1"/>
</dbReference>
<protein>
    <recommendedName>
        <fullName evidence="2">protein-glutamate methylesterase</fullName>
        <ecNumber evidence="2">3.1.1.61</ecNumber>
    </recommendedName>
</protein>
<feature type="compositionally biased region" description="Basic and acidic residues" evidence="5">
    <location>
        <begin position="18"/>
        <end position="27"/>
    </location>
</feature>
<reference evidence="8" key="1">
    <citation type="journal article" date="2019" name="Int. J. Syst. Evol. Microbiol.">
        <title>The Global Catalogue of Microorganisms (GCM) 10K type strain sequencing project: providing services to taxonomists for standard genome sequencing and annotation.</title>
        <authorList>
            <consortium name="The Broad Institute Genomics Platform"/>
            <consortium name="The Broad Institute Genome Sequencing Center for Infectious Disease"/>
            <person name="Wu L."/>
            <person name="Ma J."/>
        </authorList>
    </citation>
    <scope>NUCLEOTIDE SEQUENCE [LARGE SCALE GENOMIC DNA]</scope>
    <source>
        <strain evidence="8">JCM 18055</strain>
    </source>
</reference>
<feature type="compositionally biased region" description="Basic residues" evidence="5">
    <location>
        <begin position="368"/>
        <end position="377"/>
    </location>
</feature>
<evidence type="ECO:0000313" key="7">
    <source>
        <dbReference type="EMBL" id="GAA4693196.1"/>
    </source>
</evidence>
<evidence type="ECO:0000256" key="5">
    <source>
        <dbReference type="SAM" id="MobiDB-lite"/>
    </source>
</evidence>
<dbReference type="Proteomes" id="UP001500325">
    <property type="component" value="Unassembled WGS sequence"/>
</dbReference>
<dbReference type="EC" id="3.1.1.61" evidence="2"/>
<proteinExistence type="predicted"/>
<evidence type="ECO:0000313" key="8">
    <source>
        <dbReference type="Proteomes" id="UP001500325"/>
    </source>
</evidence>
<feature type="active site" evidence="4">
    <location>
        <position position="76"/>
    </location>
</feature>
<feature type="domain" description="CheB-type methylesterase" evidence="6">
    <location>
        <begin position="59"/>
        <end position="247"/>
    </location>
</feature>
<evidence type="ECO:0000256" key="3">
    <source>
        <dbReference type="ARBA" id="ARBA00048267"/>
    </source>
</evidence>
<feature type="active site" evidence="4">
    <location>
        <position position="103"/>
    </location>
</feature>
<dbReference type="PANTHER" id="PTHR42872:SF6">
    <property type="entry name" value="PROTEIN-GLUTAMATE METHYLESTERASE_PROTEIN-GLUTAMINE GLUTAMINASE"/>
    <property type="match status" value="1"/>
</dbReference>
<dbReference type="SUPFAM" id="SSF52738">
    <property type="entry name" value="Methylesterase CheB, C-terminal domain"/>
    <property type="match status" value="1"/>
</dbReference>
<dbReference type="PANTHER" id="PTHR42872">
    <property type="entry name" value="PROTEIN-GLUTAMATE METHYLESTERASE/PROTEIN-GLUTAMINE GLUTAMINASE"/>
    <property type="match status" value="1"/>
</dbReference>
<comment type="catalytic activity">
    <reaction evidence="3">
        <text>[protein]-L-glutamate 5-O-methyl ester + H2O = L-glutamyl-[protein] + methanol + H(+)</text>
        <dbReference type="Rhea" id="RHEA:23236"/>
        <dbReference type="Rhea" id="RHEA-COMP:10208"/>
        <dbReference type="Rhea" id="RHEA-COMP:10311"/>
        <dbReference type="ChEBI" id="CHEBI:15377"/>
        <dbReference type="ChEBI" id="CHEBI:15378"/>
        <dbReference type="ChEBI" id="CHEBI:17790"/>
        <dbReference type="ChEBI" id="CHEBI:29973"/>
        <dbReference type="ChEBI" id="CHEBI:82795"/>
        <dbReference type="EC" id="3.1.1.61"/>
    </reaction>
</comment>
<feature type="region of interest" description="Disordered" evidence="5">
    <location>
        <begin position="18"/>
        <end position="52"/>
    </location>
</feature>
<keyword evidence="1 4" id="KW-0378">Hydrolase</keyword>
<evidence type="ECO:0000259" key="6">
    <source>
        <dbReference type="PROSITE" id="PS50122"/>
    </source>
</evidence>
<dbReference type="RefSeq" id="WP_345381417.1">
    <property type="nucleotide sequence ID" value="NZ_BAABIC010000010.1"/>
</dbReference>
<dbReference type="EMBL" id="BAABIC010000010">
    <property type="protein sequence ID" value="GAA4693196.1"/>
    <property type="molecule type" value="Genomic_DNA"/>
</dbReference>
<keyword evidence="4" id="KW-0145">Chemotaxis</keyword>
<sequence>MGVGPEGVPFGQARAARLDLPDTDREAVPVPDVSAVGPLPDGPAGGLTDPHTYRPDEAPAPVRAAVVTDVVVVGASAGGVEALRAFAASLPVDLPAAVVVVLHIPSEAPSALAAILGRAGPLPAVTARHGMRLEPGTIFTAPADHHVLVADGHLHLSRGPRENGHRPSIDPLFRSAAVDFGPHAIGIVLSGNRDDGTAGLAVLARQGGAALVQEPAEALYPGMPQSALEHVSGARAVPAGKLGAAIVDLLADPPDDPVGTRADDPVDPLAAEETDVAAAVPGPQPQLELGEPSPLSCPDCDGVLFRLEGQPEPRFRCRVGHAWSPDSLAGEQADGVEVVLWAALRALEEKAALQRWLADTAESSGRPHAARTHRRKADRTGSEAGMLRRMLTRDLPED</sequence>
<comment type="caution">
    <text evidence="7">The sequence shown here is derived from an EMBL/GenBank/DDBJ whole genome shotgun (WGS) entry which is preliminary data.</text>
</comment>